<reference evidence="6 7" key="1">
    <citation type="submission" date="2019-03" db="EMBL/GenBank/DDBJ databases">
        <authorList>
            <person name="Che Y."/>
            <person name="Zhou L."/>
        </authorList>
    </citation>
    <scope>NUCLEOTIDE SEQUENCE [LARGE SCALE GENOMIC DNA]</scope>
    <source>
        <strain evidence="6 7">AIFJ1607</strain>
    </source>
</reference>
<evidence type="ECO:0000256" key="4">
    <source>
        <dbReference type="SAM" id="MobiDB-lite"/>
    </source>
</evidence>
<keyword evidence="2" id="KW-0964">Secreted</keyword>
<evidence type="ECO:0000313" key="6">
    <source>
        <dbReference type="EMBL" id="QBQ64774.1"/>
    </source>
</evidence>
<name>A0A4P7CL87_9PAST</name>
<protein>
    <recommendedName>
        <fullName evidence="5">Filamentous haemagglutinin FhaB/tRNA nuclease CdiA-like TPS domain-containing protein</fullName>
    </recommendedName>
</protein>
<keyword evidence="3" id="KW-0732">Signal</keyword>
<feature type="domain" description="Filamentous haemagglutinin FhaB/tRNA nuclease CdiA-like TPS" evidence="5">
    <location>
        <begin position="1"/>
        <end position="190"/>
    </location>
</feature>
<organism evidence="6 7">
    <name type="scientific">Actinobacillus indolicus</name>
    <dbReference type="NCBI Taxonomy" id="51049"/>
    <lineage>
        <taxon>Bacteria</taxon>
        <taxon>Pseudomonadati</taxon>
        <taxon>Pseudomonadota</taxon>
        <taxon>Gammaproteobacteria</taxon>
        <taxon>Pasteurellales</taxon>
        <taxon>Pasteurellaceae</taxon>
        <taxon>Actinobacillus</taxon>
    </lineage>
</organism>
<dbReference type="InterPro" id="IPR011050">
    <property type="entry name" value="Pectin_lyase_fold/virulence"/>
</dbReference>
<dbReference type="Proteomes" id="UP000294444">
    <property type="component" value="Chromosome"/>
</dbReference>
<dbReference type="InterPro" id="IPR012334">
    <property type="entry name" value="Pectin_lyas_fold"/>
</dbReference>
<evidence type="ECO:0000313" key="7">
    <source>
        <dbReference type="Proteomes" id="UP000294444"/>
    </source>
</evidence>
<gene>
    <name evidence="6" type="ORF">EXH44_09440</name>
</gene>
<evidence type="ECO:0000256" key="1">
    <source>
        <dbReference type="ARBA" id="ARBA00004613"/>
    </source>
</evidence>
<evidence type="ECO:0000259" key="5">
    <source>
        <dbReference type="Pfam" id="PF05860"/>
    </source>
</evidence>
<dbReference type="PANTHER" id="PTHR12338">
    <property type="entry name" value="AUTOTRANSPORTER"/>
    <property type="match status" value="1"/>
</dbReference>
<comment type="subcellular location">
    <subcellularLocation>
        <location evidence="1">Secreted</location>
    </subcellularLocation>
</comment>
<dbReference type="Gene3D" id="2.160.20.10">
    <property type="entry name" value="Single-stranded right-handed beta-helix, Pectin lyase-like"/>
    <property type="match status" value="1"/>
</dbReference>
<dbReference type="EMBL" id="CP038145">
    <property type="protein sequence ID" value="QBQ64774.1"/>
    <property type="molecule type" value="Genomic_DNA"/>
</dbReference>
<feature type="compositionally biased region" description="Basic and acidic residues" evidence="4">
    <location>
        <begin position="748"/>
        <end position="757"/>
    </location>
</feature>
<evidence type="ECO:0000256" key="2">
    <source>
        <dbReference type="ARBA" id="ARBA00022525"/>
    </source>
</evidence>
<dbReference type="KEGG" id="aio:EXH44_09440"/>
<feature type="compositionally biased region" description="Basic and acidic residues" evidence="4">
    <location>
        <begin position="766"/>
        <end position="779"/>
    </location>
</feature>
<dbReference type="SUPFAM" id="SSF51126">
    <property type="entry name" value="Pectin lyase-like"/>
    <property type="match status" value="1"/>
</dbReference>
<dbReference type="AlphaFoldDB" id="A0A4P7CL87"/>
<feature type="region of interest" description="Disordered" evidence="4">
    <location>
        <begin position="748"/>
        <end position="783"/>
    </location>
</feature>
<dbReference type="InterPro" id="IPR008638">
    <property type="entry name" value="FhaB/CdiA-like_TPS"/>
</dbReference>
<evidence type="ECO:0000256" key="3">
    <source>
        <dbReference type="ARBA" id="ARBA00022729"/>
    </source>
</evidence>
<dbReference type="Pfam" id="PF05860">
    <property type="entry name" value="TPS"/>
    <property type="match status" value="1"/>
</dbReference>
<sequence length="1022" mass="111757">MNPNGIIFGKDAVIDTSSFVASTLNISNEDLKKGKFAFEQAKDKAMAEIVNNGLITVSKNGTVAFVGGSVTNNGKIKVENGNVFLLAGQKITLSDLSNPAITYSLSAPKNKVLNLGDVFAKNGKITLSGGKVTNKGTLNVHSTDKDKQGHVTISAKEGDVSLGGKISADGVYRGGAIKITGKGITVEENAVIDLKGKQGGGTAYIGGDEQGKGTIQLAEKTEIKKGAKIDASATEKGNGGKVVIWGDKAKVDGKITAKGGEKAGDGGFVETSGNILKLSKNLHIDTSAPKGKLGDWLLDPVNVFVRDCSLTSYCNSDDVNMTFIDKSMFENGLKYTNAFITASTGITFEDTINVSESETETTFQLKAPYISLSRPIIAPKVTLDIQTAELNSIFGFHVNNFYLNKHTTEEKGIAYFGSSGDYGYKVENLFKISSFDDVHFHSNYGLETKIASIDSYKLSLGGITSEQLSIKSHKIGFQSIHTKDLEILPLEIKDQATINHEEPSINIGSLYTSGNSTLHTKGNIFINHDILLSGDSPLNIIGNVNFRENEYAKNINGNDNFISIKGNVEGYGNIKTLGGLLIQGNVNNNGNIEGEHISIEGDIDGNNNIRGWDDLLIKGDIKGSGRIKGYNINIIGDISGNKSISADGKMNIKVNASDYELSNKKLEAGRTLEISNSHGNIINVSNNDIKAVEGIKISAKGKIENGAGNILEEKGNNKFKTAGAYDVCISDSAGELCRKVHLENIDKPVEERPKNEETSIDDQTDNVDKPVEEKPKNEEAPINDQTENVDKLAEGQLDNEEKISFDDKDIELYKEYLDGKRVSHEILKHFKEHDYFTPENVYSDARLKRVNELTSKEDLEKALLEARTVDKIYQNQMDTLEFASYMIMSSDIGIEIVDSISARVLGIKNLSDFVKVAYDLINEKPNKKTVITASSESLMALQSRYEEKLEEIFSKKPPMFNKVYQGFKKLKRLNDSLEYIKKMVVIYNNFLTIKKIEQNRKGVNKVIKDLSVKIVDLEKKGK</sequence>
<accession>A0A4P7CL87</accession>
<dbReference type="PANTHER" id="PTHR12338:SF5">
    <property type="entry name" value="ANTIGEN 43-RELATED"/>
    <property type="match status" value="1"/>
</dbReference>
<proteinExistence type="predicted"/>
<dbReference type="InterPro" id="IPR050909">
    <property type="entry name" value="Bact_Autotransporter_VF"/>
</dbReference>
<keyword evidence="7" id="KW-1185">Reference proteome</keyword>
<dbReference type="GO" id="GO:0005576">
    <property type="term" value="C:extracellular region"/>
    <property type="evidence" value="ECO:0007669"/>
    <property type="project" value="UniProtKB-SubCell"/>
</dbReference>